<accession>A0A0X3VQ44</accession>
<feature type="compositionally biased region" description="Basic and acidic residues" evidence="1">
    <location>
        <begin position="9"/>
        <end position="20"/>
    </location>
</feature>
<comment type="caution">
    <text evidence="3">The sequence shown here is derived from an EMBL/GenBank/DDBJ whole genome shotgun (WGS) entry which is preliminary data.</text>
</comment>
<dbReference type="GO" id="GO:0016787">
    <property type="term" value="F:hydrolase activity"/>
    <property type="evidence" value="ECO:0007669"/>
    <property type="project" value="UniProtKB-KW"/>
</dbReference>
<reference evidence="4" key="1">
    <citation type="submission" date="2015-10" db="EMBL/GenBank/DDBJ databases">
        <authorList>
            <person name="Ju K.-S."/>
            <person name="Doroghazi J.R."/>
            <person name="Metcalf W.W."/>
        </authorList>
    </citation>
    <scope>NUCLEOTIDE SEQUENCE [LARGE SCALE GENOMIC DNA]</scope>
    <source>
        <strain evidence="4">NRRL 3151</strain>
    </source>
</reference>
<evidence type="ECO:0000313" key="4">
    <source>
        <dbReference type="Proteomes" id="UP000053923"/>
    </source>
</evidence>
<dbReference type="Pfam" id="PF00561">
    <property type="entry name" value="Abhydrolase_1"/>
    <property type="match status" value="1"/>
</dbReference>
<organism evidence="3 4">
    <name type="scientific">Streptomyces regalis</name>
    <dbReference type="NCBI Taxonomy" id="68262"/>
    <lineage>
        <taxon>Bacteria</taxon>
        <taxon>Bacillati</taxon>
        <taxon>Actinomycetota</taxon>
        <taxon>Actinomycetes</taxon>
        <taxon>Kitasatosporales</taxon>
        <taxon>Streptomycetaceae</taxon>
        <taxon>Streptomyces</taxon>
    </lineage>
</organism>
<dbReference type="OrthoDB" id="9800988at2"/>
<dbReference type="Gene3D" id="3.40.50.1820">
    <property type="entry name" value="alpha/beta hydrolase"/>
    <property type="match status" value="1"/>
</dbReference>
<dbReference type="PANTHER" id="PTHR43433:SF10">
    <property type="entry name" value="AB HYDROLASE-1 DOMAIN-CONTAINING PROTEIN"/>
    <property type="match status" value="1"/>
</dbReference>
<dbReference type="InterPro" id="IPR029058">
    <property type="entry name" value="AB_hydrolase_fold"/>
</dbReference>
<dbReference type="PRINTS" id="PR00111">
    <property type="entry name" value="ABHYDROLASE"/>
</dbReference>
<protein>
    <submittedName>
        <fullName evidence="3">Alpha/beta hydrolase</fullName>
    </submittedName>
</protein>
<dbReference type="SUPFAM" id="SSF53474">
    <property type="entry name" value="alpha/beta-Hydrolases"/>
    <property type="match status" value="1"/>
</dbReference>
<dbReference type="Proteomes" id="UP000053923">
    <property type="component" value="Unassembled WGS sequence"/>
</dbReference>
<evidence type="ECO:0000313" key="3">
    <source>
        <dbReference type="EMBL" id="KUL46412.1"/>
    </source>
</evidence>
<name>A0A0X3VQ44_9ACTN</name>
<dbReference type="RefSeq" id="WP_062697872.1">
    <property type="nucleotide sequence ID" value="NZ_LLZG01000004.1"/>
</dbReference>
<dbReference type="InterPro" id="IPR000073">
    <property type="entry name" value="AB_hydrolase_1"/>
</dbReference>
<feature type="region of interest" description="Disordered" evidence="1">
    <location>
        <begin position="1"/>
        <end position="20"/>
    </location>
</feature>
<proteinExistence type="predicted"/>
<dbReference type="PANTHER" id="PTHR43433">
    <property type="entry name" value="HYDROLASE, ALPHA/BETA FOLD FAMILY PROTEIN"/>
    <property type="match status" value="1"/>
</dbReference>
<dbReference type="InterPro" id="IPR050471">
    <property type="entry name" value="AB_hydrolase"/>
</dbReference>
<evidence type="ECO:0000256" key="1">
    <source>
        <dbReference type="SAM" id="MobiDB-lite"/>
    </source>
</evidence>
<dbReference type="EMBL" id="LLZG01000004">
    <property type="protein sequence ID" value="KUL46412.1"/>
    <property type="molecule type" value="Genomic_DNA"/>
</dbReference>
<dbReference type="AlphaFoldDB" id="A0A0X3VQ44"/>
<keyword evidence="4" id="KW-1185">Reference proteome</keyword>
<feature type="domain" description="AB hydrolase-1" evidence="2">
    <location>
        <begin position="26"/>
        <end position="132"/>
    </location>
</feature>
<sequence length="307" mass="32886">MLGSVESGDGERLLSFETSGDSKGHPVFLLHGTPGSRVGPRPRAIDLYKLGIRLISYDRPGYGESQRLKGRTVDHAAADVAAIADHLKIEHFSVVGRSGGGPHALACAALLPDRVASAAALVSIAPPDADGLDWFEGMAPSNVIAYKTATEAIVDGSAECLERLKSNLASNADAIRDNPESLLSLLTPEMPTADKAVVGHGGIRGLLLANYQTSVVRSSFGWLDDVLSFRRDWGFEPGKIVEVPLLLWHGEHDTFSPVGHFRWLADRIPSATPVLKPEAAHFAALPAVPEILAWLRDRARERFGAAV</sequence>
<gene>
    <name evidence="3" type="ORF">ADL12_02270</name>
</gene>
<evidence type="ECO:0000259" key="2">
    <source>
        <dbReference type="Pfam" id="PF00561"/>
    </source>
</evidence>
<keyword evidence="3" id="KW-0378">Hydrolase</keyword>